<dbReference type="PANTHER" id="PTHR11108">
    <property type="entry name" value="FERROCHELATASE"/>
    <property type="match status" value="1"/>
</dbReference>
<accession>T1CSI0</accession>
<dbReference type="PANTHER" id="PTHR11108:SF1">
    <property type="entry name" value="FERROCHELATASE, MITOCHONDRIAL"/>
    <property type="match status" value="1"/>
</dbReference>
<dbReference type="Pfam" id="PF00762">
    <property type="entry name" value="Ferrochelatase"/>
    <property type="match status" value="1"/>
</dbReference>
<dbReference type="InterPro" id="IPR033659">
    <property type="entry name" value="Ferrochelatase_N"/>
</dbReference>
<dbReference type="InterPro" id="IPR001015">
    <property type="entry name" value="Ferrochelatase"/>
</dbReference>
<name>T1CSI0_9ZZZZ</name>
<dbReference type="GO" id="GO:0004325">
    <property type="term" value="F:ferrochelatase activity"/>
    <property type="evidence" value="ECO:0007669"/>
    <property type="project" value="InterPro"/>
</dbReference>
<dbReference type="AlphaFoldDB" id="T1CSI0"/>
<feature type="non-terminal residue" evidence="1">
    <location>
        <position position="187"/>
    </location>
</feature>
<proteinExistence type="predicted"/>
<gene>
    <name evidence="1" type="ORF">B1A_05762</name>
</gene>
<reference evidence="1" key="2">
    <citation type="journal article" date="2014" name="ISME J.">
        <title>Microbial stratification in low pH oxic and suboxic macroscopic growths along an acid mine drainage.</title>
        <authorList>
            <person name="Mendez-Garcia C."/>
            <person name="Mesa V."/>
            <person name="Sprenger R.R."/>
            <person name="Richter M."/>
            <person name="Diez M.S."/>
            <person name="Solano J."/>
            <person name="Bargiela R."/>
            <person name="Golyshina O.V."/>
            <person name="Manteca A."/>
            <person name="Ramos J.L."/>
            <person name="Gallego J.R."/>
            <person name="Llorente I."/>
            <person name="Martins Dos Santos V.A."/>
            <person name="Jensen O.N."/>
            <person name="Pelaez A.I."/>
            <person name="Sanchez J."/>
            <person name="Ferrer M."/>
        </authorList>
    </citation>
    <scope>NUCLEOTIDE SEQUENCE</scope>
</reference>
<comment type="caution">
    <text evidence="1">The sequence shown here is derived from an EMBL/GenBank/DDBJ whole genome shotgun (WGS) entry which is preliminary data.</text>
</comment>
<dbReference type="CDD" id="cd03411">
    <property type="entry name" value="Ferrochelatase_N"/>
    <property type="match status" value="1"/>
</dbReference>
<dbReference type="NCBIfam" id="TIGR00109">
    <property type="entry name" value="hemH"/>
    <property type="match status" value="1"/>
</dbReference>
<dbReference type="Gene3D" id="3.40.50.1400">
    <property type="match status" value="1"/>
</dbReference>
<protein>
    <submittedName>
        <fullName evidence="1">Ferrochelatase</fullName>
    </submittedName>
</protein>
<organism evidence="1">
    <name type="scientific">mine drainage metagenome</name>
    <dbReference type="NCBI Taxonomy" id="410659"/>
    <lineage>
        <taxon>unclassified sequences</taxon>
        <taxon>metagenomes</taxon>
        <taxon>ecological metagenomes</taxon>
    </lineage>
</organism>
<sequence>MRYQGSLDFHRDMAERIGILAVNFGTPESPTPRDVRRFLARMLRDPRVVELPRPLWLPILYGLILPLRPARVAPKYRKIWSAQGSPLREQSAQLRAALSSILAQRMMAPFSVEFAMLYGTPTVSESLQRLRAAGAQRVVVLPLFPQYCGATTAAVYDQVNAELARWRWLPELRFIAEYHDQPEYIDA</sequence>
<reference evidence="1" key="1">
    <citation type="submission" date="2013-08" db="EMBL/GenBank/DDBJ databases">
        <authorList>
            <person name="Mendez C."/>
            <person name="Richter M."/>
            <person name="Ferrer M."/>
            <person name="Sanchez J."/>
        </authorList>
    </citation>
    <scope>NUCLEOTIDE SEQUENCE</scope>
</reference>
<evidence type="ECO:0000313" key="1">
    <source>
        <dbReference type="EMBL" id="EQD71499.1"/>
    </source>
</evidence>
<dbReference type="SUPFAM" id="SSF53800">
    <property type="entry name" value="Chelatase"/>
    <property type="match status" value="1"/>
</dbReference>
<dbReference type="GO" id="GO:0006783">
    <property type="term" value="P:heme biosynthetic process"/>
    <property type="evidence" value="ECO:0007669"/>
    <property type="project" value="InterPro"/>
</dbReference>
<dbReference type="EMBL" id="AUZX01004202">
    <property type="protein sequence ID" value="EQD71499.1"/>
    <property type="molecule type" value="Genomic_DNA"/>
</dbReference>